<sequence length="332" mass="38023">MSRSKEQIAMDILYTHQEEKMPFCLREEEANEDQTTLFLKISTDTLYKPHQEIDPSFRREEDDEEEDKACKTTLEDREEGSKSEDEEGSESEDAEGSELEYAEGSEEIKPQNKKANNWFPTFFSKCGKELFHYVGENISIFEGYEAHGAVIWPAALALCRYLETNVEKFNLVDKTVLELGAGPGLVSIVSSLLGAWVTATDLPEIVGNLRANLLRNTRGRCRHMPQAGVLSWGPDVQLTYPKPIYCYDYVLAADVVFQKYYLDKLLFTMMYFCHPGTTMIWANQIRSTSDLEFIEKFKKVFNTTLLAEMDGIRIYMAKCRETEEGHQHHPAG</sequence>
<proteinExistence type="predicted"/>
<organism evidence="1 2">
    <name type="scientific">Dallia pectoralis</name>
    <name type="common">Alaska blackfish</name>
    <dbReference type="NCBI Taxonomy" id="75939"/>
    <lineage>
        <taxon>Eukaryota</taxon>
        <taxon>Metazoa</taxon>
        <taxon>Chordata</taxon>
        <taxon>Craniata</taxon>
        <taxon>Vertebrata</taxon>
        <taxon>Euteleostomi</taxon>
        <taxon>Actinopterygii</taxon>
        <taxon>Neopterygii</taxon>
        <taxon>Teleostei</taxon>
        <taxon>Protacanthopterygii</taxon>
        <taxon>Esociformes</taxon>
        <taxon>Umbridae</taxon>
        <taxon>Dallia</taxon>
    </lineage>
</organism>
<accession>A0ACC2GIJ7</accession>
<name>A0ACC2GIJ7_DALPE</name>
<evidence type="ECO:0000313" key="1">
    <source>
        <dbReference type="EMBL" id="KAJ8003372.1"/>
    </source>
</evidence>
<protein>
    <submittedName>
        <fullName evidence="1">Uncharacterized protein</fullName>
    </submittedName>
</protein>
<dbReference type="Proteomes" id="UP001157502">
    <property type="component" value="Chromosome 12"/>
</dbReference>
<comment type="caution">
    <text evidence="1">The sequence shown here is derived from an EMBL/GenBank/DDBJ whole genome shotgun (WGS) entry which is preliminary data.</text>
</comment>
<keyword evidence="2" id="KW-1185">Reference proteome</keyword>
<gene>
    <name evidence="1" type="ORF">DPEC_G00147650</name>
</gene>
<evidence type="ECO:0000313" key="2">
    <source>
        <dbReference type="Proteomes" id="UP001157502"/>
    </source>
</evidence>
<reference evidence="1" key="1">
    <citation type="submission" date="2021-05" db="EMBL/GenBank/DDBJ databases">
        <authorList>
            <person name="Pan Q."/>
            <person name="Jouanno E."/>
            <person name="Zahm M."/>
            <person name="Klopp C."/>
            <person name="Cabau C."/>
            <person name="Louis A."/>
            <person name="Berthelot C."/>
            <person name="Parey E."/>
            <person name="Roest Crollius H."/>
            <person name="Montfort J."/>
            <person name="Robinson-Rechavi M."/>
            <person name="Bouchez O."/>
            <person name="Lampietro C."/>
            <person name="Lopez Roques C."/>
            <person name="Donnadieu C."/>
            <person name="Postlethwait J."/>
            <person name="Bobe J."/>
            <person name="Dillon D."/>
            <person name="Chandos A."/>
            <person name="von Hippel F."/>
            <person name="Guiguen Y."/>
        </authorList>
    </citation>
    <scope>NUCLEOTIDE SEQUENCE</scope>
    <source>
        <strain evidence="1">YG-Jan2019</strain>
    </source>
</reference>
<dbReference type="EMBL" id="CM055739">
    <property type="protein sequence ID" value="KAJ8003372.1"/>
    <property type="molecule type" value="Genomic_DNA"/>
</dbReference>